<name>A0A0C2SCE9_9BACL</name>
<reference evidence="1 2" key="1">
    <citation type="submission" date="2015-01" db="EMBL/GenBank/DDBJ databases">
        <title>Genome sequence of Jeotgalibacillus alimentarius.</title>
        <authorList>
            <person name="Goh K.M."/>
            <person name="Chan K.-G."/>
            <person name="Yaakop A.S."/>
            <person name="Ee R."/>
            <person name="Gan H.M."/>
            <person name="Chan C.S."/>
        </authorList>
    </citation>
    <scope>NUCLEOTIDE SEQUENCE [LARGE SCALE GENOMIC DNA]</scope>
    <source>
        <strain evidence="1 2">YKJ-13</strain>
    </source>
</reference>
<dbReference type="EMBL" id="JXRQ01000015">
    <property type="protein sequence ID" value="KIL51634.1"/>
    <property type="molecule type" value="Genomic_DNA"/>
</dbReference>
<accession>A0A0C2SCE9</accession>
<comment type="caution">
    <text evidence="1">The sequence shown here is derived from an EMBL/GenBank/DDBJ whole genome shotgun (WGS) entry which is preliminary data.</text>
</comment>
<protein>
    <submittedName>
        <fullName evidence="1">RND superfamily drug exporter</fullName>
    </submittedName>
</protein>
<dbReference type="PATRIC" id="fig|135826.4.peg.1141"/>
<sequence>MIAWVVLAVVLSAGPAASEYRSASFQSLPDDAQSMIADNKVKELFPDDQATPGILVFNAREEIQVSDVQTVLDEVREADLTDVQEMIDLSVLPPQALDGFFSENRQTY</sequence>
<dbReference type="STRING" id="135826.KP77_11460"/>
<proteinExistence type="predicted"/>
<gene>
    <name evidence="1" type="ORF">KP77_11460</name>
</gene>
<dbReference type="AlphaFoldDB" id="A0A0C2SCE9"/>
<dbReference type="Proteomes" id="UP000031950">
    <property type="component" value="Unassembled WGS sequence"/>
</dbReference>
<keyword evidence="2" id="KW-1185">Reference proteome</keyword>
<evidence type="ECO:0000313" key="2">
    <source>
        <dbReference type="Proteomes" id="UP000031950"/>
    </source>
</evidence>
<organism evidence="1 2">
    <name type="scientific">Jeotgalibacillus alimentarius</name>
    <dbReference type="NCBI Taxonomy" id="135826"/>
    <lineage>
        <taxon>Bacteria</taxon>
        <taxon>Bacillati</taxon>
        <taxon>Bacillota</taxon>
        <taxon>Bacilli</taxon>
        <taxon>Bacillales</taxon>
        <taxon>Caryophanaceae</taxon>
        <taxon>Jeotgalibacillus</taxon>
    </lineage>
</organism>
<evidence type="ECO:0000313" key="1">
    <source>
        <dbReference type="EMBL" id="KIL51634.1"/>
    </source>
</evidence>